<dbReference type="InterPro" id="IPR002656">
    <property type="entry name" value="Acyl_transf_3_dom"/>
</dbReference>
<keyword evidence="4" id="KW-1185">Reference proteome</keyword>
<dbReference type="GO" id="GO:0016747">
    <property type="term" value="F:acyltransferase activity, transferring groups other than amino-acyl groups"/>
    <property type="evidence" value="ECO:0007669"/>
    <property type="project" value="InterPro"/>
</dbReference>
<evidence type="ECO:0000313" key="3">
    <source>
        <dbReference type="EMBL" id="BCJ99990.1"/>
    </source>
</evidence>
<evidence type="ECO:0000259" key="2">
    <source>
        <dbReference type="Pfam" id="PF01757"/>
    </source>
</evidence>
<evidence type="ECO:0000256" key="1">
    <source>
        <dbReference type="SAM" id="Phobius"/>
    </source>
</evidence>
<keyword evidence="1" id="KW-1133">Transmembrane helix</keyword>
<keyword evidence="1" id="KW-0812">Transmembrane</keyword>
<dbReference type="KEGG" id="acht:bsdcttw_30310"/>
<feature type="domain" description="Acyltransferase 3" evidence="2">
    <location>
        <begin position="1"/>
        <end position="247"/>
    </location>
</feature>
<dbReference type="Proteomes" id="UP000515703">
    <property type="component" value="Chromosome"/>
</dbReference>
<feature type="transmembrane region" description="Helical" evidence="1">
    <location>
        <begin position="193"/>
        <end position="213"/>
    </location>
</feature>
<protein>
    <recommendedName>
        <fullName evidence="2">Acyltransferase 3 domain-containing protein</fullName>
    </recommendedName>
</protein>
<reference evidence="3 4" key="1">
    <citation type="submission" date="2020-08" db="EMBL/GenBank/DDBJ databases">
        <title>Draft genome sequencing of an Anaerocolumna strain isolated from anoxic soil subjected to BSD treatment.</title>
        <authorList>
            <person name="Uek A."/>
            <person name="Tonouchi A."/>
        </authorList>
    </citation>
    <scope>NUCLEOTIDE SEQUENCE [LARGE SCALE GENOMIC DNA]</scope>
    <source>
        <strain evidence="3 4">CTTW</strain>
    </source>
</reference>
<dbReference type="AlphaFoldDB" id="A0A7I8DNL8"/>
<proteinExistence type="predicted"/>
<evidence type="ECO:0000313" key="4">
    <source>
        <dbReference type="Proteomes" id="UP000515703"/>
    </source>
</evidence>
<gene>
    <name evidence="3" type="ORF">bsdcttw_30310</name>
</gene>
<dbReference type="EMBL" id="AP023368">
    <property type="protein sequence ID" value="BCJ99990.1"/>
    <property type="molecule type" value="Genomic_DNA"/>
</dbReference>
<name>A0A7I8DNL8_9FIRM</name>
<organism evidence="3 4">
    <name type="scientific">Anaerocolumna chitinilytica</name>
    <dbReference type="NCBI Taxonomy" id="1727145"/>
    <lineage>
        <taxon>Bacteria</taxon>
        <taxon>Bacillati</taxon>
        <taxon>Bacillota</taxon>
        <taxon>Clostridia</taxon>
        <taxon>Lachnospirales</taxon>
        <taxon>Lachnospiraceae</taxon>
        <taxon>Anaerocolumna</taxon>
    </lineage>
</organism>
<feature type="transmembrane region" description="Helical" evidence="1">
    <location>
        <begin position="64"/>
        <end position="84"/>
    </location>
</feature>
<keyword evidence="1" id="KW-0472">Membrane</keyword>
<reference evidence="3 4" key="2">
    <citation type="submission" date="2020-08" db="EMBL/GenBank/DDBJ databases">
        <authorList>
            <person name="Ueki A."/>
            <person name="Tonouchi A."/>
        </authorList>
    </citation>
    <scope>NUCLEOTIDE SEQUENCE [LARGE SCALE GENOMIC DNA]</scope>
    <source>
        <strain evidence="3 4">CTTW</strain>
    </source>
</reference>
<feature type="transmembrane region" description="Helical" evidence="1">
    <location>
        <begin position="12"/>
        <end position="36"/>
    </location>
</feature>
<dbReference type="Pfam" id="PF01757">
    <property type="entry name" value="Acyl_transf_3"/>
    <property type="match status" value="1"/>
</dbReference>
<feature type="transmembrane region" description="Helical" evidence="1">
    <location>
        <begin position="91"/>
        <end position="109"/>
    </location>
</feature>
<accession>A0A7I8DNL8</accession>
<sequence length="267" mass="31342">MKKKCRSVLLPYLFWNSFWILFSYCAQTIKIIAAYFPRDSYYVRDYGLLDWLKAYTYLNGNYPYLYTLWFLRDLFLLNILAIVIKKIVDKAPVLLLALLAGLWFSNITIPFLDNQTIVFFTLGYYVVKYQLDVKVIDRINSFLAMILFAGFTVMDYAFSFYLPAIHNLSVIIGILFFIKLSGQLTFYKKCDRIIWLSKYAFIIYVFHEMNLSMLKELSLLVFPQTILVQLLEYLLIPVIIIIGCIFFGVILQKISPKFYSVVTGNRS</sequence>
<feature type="transmembrane region" description="Helical" evidence="1">
    <location>
        <begin position="168"/>
        <end position="186"/>
    </location>
</feature>
<feature type="transmembrane region" description="Helical" evidence="1">
    <location>
        <begin position="233"/>
        <end position="251"/>
    </location>
</feature>